<organism evidence="2 3">
    <name type="scientific">Prunus yedoensis var. nudiflora</name>
    <dbReference type="NCBI Taxonomy" id="2094558"/>
    <lineage>
        <taxon>Eukaryota</taxon>
        <taxon>Viridiplantae</taxon>
        <taxon>Streptophyta</taxon>
        <taxon>Embryophyta</taxon>
        <taxon>Tracheophyta</taxon>
        <taxon>Spermatophyta</taxon>
        <taxon>Magnoliopsida</taxon>
        <taxon>eudicotyledons</taxon>
        <taxon>Gunneridae</taxon>
        <taxon>Pentapetalae</taxon>
        <taxon>rosids</taxon>
        <taxon>fabids</taxon>
        <taxon>Rosales</taxon>
        <taxon>Rosaceae</taxon>
        <taxon>Amygdaloideae</taxon>
        <taxon>Amygdaleae</taxon>
        <taxon>Prunus</taxon>
    </lineage>
</organism>
<evidence type="ECO:0000259" key="1">
    <source>
        <dbReference type="Pfam" id="PF25240"/>
    </source>
</evidence>
<dbReference type="Proteomes" id="UP000250321">
    <property type="component" value="Unassembled WGS sequence"/>
</dbReference>
<proteinExistence type="predicted"/>
<feature type="domain" description="PUB2-4-like N-terminal" evidence="1">
    <location>
        <begin position="54"/>
        <end position="102"/>
    </location>
</feature>
<gene>
    <name evidence="2" type="ORF">Pyn_39964</name>
</gene>
<dbReference type="Pfam" id="PF25240">
    <property type="entry name" value="PUB2_N"/>
    <property type="match status" value="2"/>
</dbReference>
<evidence type="ECO:0000313" key="3">
    <source>
        <dbReference type="Proteomes" id="UP000250321"/>
    </source>
</evidence>
<keyword evidence="3" id="KW-1185">Reference proteome</keyword>
<dbReference type="STRING" id="2094558.A0A314UFN7"/>
<accession>A0A314UFN7</accession>
<comment type="caution">
    <text evidence="2">The sequence shown here is derived from an EMBL/GenBank/DDBJ whole genome shotgun (WGS) entry which is preliminary data.</text>
</comment>
<protein>
    <submittedName>
        <fullName evidence="2">U-box domain-containing protein 3 isoform X2</fullName>
    </submittedName>
</protein>
<reference evidence="2 3" key="1">
    <citation type="submission" date="2018-02" db="EMBL/GenBank/DDBJ databases">
        <title>Draft genome of wild Prunus yedoensis var. nudiflora.</title>
        <authorList>
            <person name="Baek S."/>
            <person name="Kim J.-H."/>
            <person name="Choi K."/>
            <person name="Kim G.-B."/>
            <person name="Cho A."/>
            <person name="Jang H."/>
            <person name="Shin C.-H."/>
            <person name="Yu H.-J."/>
            <person name="Mun J.-H."/>
        </authorList>
    </citation>
    <scope>NUCLEOTIDE SEQUENCE [LARGE SCALE GENOMIC DNA]</scope>
    <source>
        <strain evidence="3">cv. Jeju island</strain>
        <tissue evidence="2">Leaf</tissue>
    </source>
</reference>
<sequence length="166" mass="18776">MDMASIKCLINSISRFVHLVSSQRSKPMPIQKDYRTIVDGIHGKLVSKVEQDFKCLRGEPLLITIQSSSLKICSILSRLLQSSSSGSSLIGLQHCMQEIRCLKQERVTEYLEEALKSQRKDTMPSTKHLMKIIELLSLSSNQELLKESIAVEKERMNVEVSDVRGN</sequence>
<evidence type="ECO:0000313" key="2">
    <source>
        <dbReference type="EMBL" id="PQM36267.1"/>
    </source>
</evidence>
<dbReference type="EMBL" id="PJQY01003565">
    <property type="protein sequence ID" value="PQM36267.1"/>
    <property type="molecule type" value="Genomic_DNA"/>
</dbReference>
<dbReference type="InterPro" id="IPR057314">
    <property type="entry name" value="PUB2-4-like_N"/>
</dbReference>
<feature type="domain" description="PUB2-4-like N-terminal" evidence="1">
    <location>
        <begin position="3"/>
        <end position="38"/>
    </location>
</feature>
<dbReference type="OrthoDB" id="1741251at2759"/>
<dbReference type="AlphaFoldDB" id="A0A314UFN7"/>
<name>A0A314UFN7_PRUYE</name>